<dbReference type="Pfam" id="PF00582">
    <property type="entry name" value="Usp"/>
    <property type="match status" value="2"/>
</dbReference>
<evidence type="ECO:0000313" key="5">
    <source>
        <dbReference type="EMBL" id="MFD2464074.1"/>
    </source>
</evidence>
<dbReference type="EMBL" id="JBHUKU010000024">
    <property type="protein sequence ID" value="MFD2464074.1"/>
    <property type="molecule type" value="Genomic_DNA"/>
</dbReference>
<gene>
    <name evidence="5" type="ORF">ACFSYJ_36030</name>
</gene>
<keyword evidence="6" id="KW-1185">Reference proteome</keyword>
<evidence type="ECO:0000256" key="3">
    <source>
        <dbReference type="ARBA" id="ARBA00022840"/>
    </source>
</evidence>
<evidence type="ECO:0000256" key="2">
    <source>
        <dbReference type="ARBA" id="ARBA00022741"/>
    </source>
</evidence>
<comment type="similarity">
    <text evidence="1">Belongs to the universal stress protein A family.</text>
</comment>
<name>A0ABW5GTA4_9PSEU</name>
<sequence length="291" mass="30151">MTTISAGGALVVGVDGTPGAAQAVSWAAGLAAERGAPLLLVHGLGISELYRGQLVPPPERLVRELRDRGHRILRQARDLATTSTTADLRVHLADDSAEAALTALSAGARMVVLGATGNTRLTSVFGRSVTLTLAAHAHCPVVSVRGDTSPGDLPVVVGVDGSPLSENAVETAFAEAAARGTSLVAVHAWGTGQTTRVFGEVADYYDWAPTLETETAVLAERLAGRRGRHPDLTVEHVVVHDDPRTALLGWSHKAQLLVVGSRGRGGFTGLLLGSTSQALLHHAACPVLVAH</sequence>
<reference evidence="6" key="1">
    <citation type="journal article" date="2019" name="Int. J. Syst. Evol. Microbiol.">
        <title>The Global Catalogue of Microorganisms (GCM) 10K type strain sequencing project: providing services to taxonomists for standard genome sequencing and annotation.</title>
        <authorList>
            <consortium name="The Broad Institute Genomics Platform"/>
            <consortium name="The Broad Institute Genome Sequencing Center for Infectious Disease"/>
            <person name="Wu L."/>
            <person name="Ma J."/>
        </authorList>
    </citation>
    <scope>NUCLEOTIDE SEQUENCE [LARGE SCALE GENOMIC DNA]</scope>
    <source>
        <strain evidence="6">CGMCC 4.7643</strain>
    </source>
</reference>
<proteinExistence type="inferred from homology"/>
<comment type="caution">
    <text evidence="5">The sequence shown here is derived from an EMBL/GenBank/DDBJ whole genome shotgun (WGS) entry which is preliminary data.</text>
</comment>
<feature type="domain" description="UspA" evidence="4">
    <location>
        <begin position="155"/>
        <end position="290"/>
    </location>
</feature>
<dbReference type="RefSeq" id="WP_345407563.1">
    <property type="nucleotide sequence ID" value="NZ_BAABHG010000023.1"/>
</dbReference>
<dbReference type="Proteomes" id="UP001597419">
    <property type="component" value="Unassembled WGS sequence"/>
</dbReference>
<dbReference type="Gene3D" id="3.40.50.620">
    <property type="entry name" value="HUPs"/>
    <property type="match status" value="2"/>
</dbReference>
<keyword evidence="3" id="KW-0067">ATP-binding</keyword>
<feature type="domain" description="UspA" evidence="4">
    <location>
        <begin position="10"/>
        <end position="145"/>
    </location>
</feature>
<evidence type="ECO:0000259" key="4">
    <source>
        <dbReference type="Pfam" id="PF00582"/>
    </source>
</evidence>
<dbReference type="InterPro" id="IPR006016">
    <property type="entry name" value="UspA"/>
</dbReference>
<dbReference type="InterPro" id="IPR006015">
    <property type="entry name" value="Universal_stress_UspA"/>
</dbReference>
<dbReference type="InterPro" id="IPR014729">
    <property type="entry name" value="Rossmann-like_a/b/a_fold"/>
</dbReference>
<dbReference type="PANTHER" id="PTHR46268:SF27">
    <property type="entry name" value="UNIVERSAL STRESS PROTEIN RV2623"/>
    <property type="match status" value="1"/>
</dbReference>
<dbReference type="PRINTS" id="PR01438">
    <property type="entry name" value="UNVRSLSTRESS"/>
</dbReference>
<keyword evidence="2" id="KW-0547">Nucleotide-binding</keyword>
<evidence type="ECO:0000256" key="1">
    <source>
        <dbReference type="ARBA" id="ARBA00008791"/>
    </source>
</evidence>
<dbReference type="SUPFAM" id="SSF52402">
    <property type="entry name" value="Adenine nucleotide alpha hydrolases-like"/>
    <property type="match status" value="2"/>
</dbReference>
<accession>A0ABW5GTA4</accession>
<organism evidence="5 6">
    <name type="scientific">Amycolatopsis samaneae</name>
    <dbReference type="NCBI Taxonomy" id="664691"/>
    <lineage>
        <taxon>Bacteria</taxon>
        <taxon>Bacillati</taxon>
        <taxon>Actinomycetota</taxon>
        <taxon>Actinomycetes</taxon>
        <taxon>Pseudonocardiales</taxon>
        <taxon>Pseudonocardiaceae</taxon>
        <taxon>Amycolatopsis</taxon>
    </lineage>
</organism>
<dbReference type="PANTHER" id="PTHR46268">
    <property type="entry name" value="STRESS RESPONSE PROTEIN NHAX"/>
    <property type="match status" value="1"/>
</dbReference>
<protein>
    <submittedName>
        <fullName evidence="5">Universal stress protein</fullName>
    </submittedName>
</protein>
<evidence type="ECO:0000313" key="6">
    <source>
        <dbReference type="Proteomes" id="UP001597419"/>
    </source>
</evidence>